<keyword evidence="3" id="KW-1185">Reference proteome</keyword>
<evidence type="ECO:0000313" key="2">
    <source>
        <dbReference type="EMBL" id="TYH35679.1"/>
    </source>
</evidence>
<evidence type="ECO:0000256" key="1">
    <source>
        <dbReference type="SAM" id="MobiDB-lite"/>
    </source>
</evidence>
<accession>A0A5D2I199</accession>
<reference evidence="2 3" key="1">
    <citation type="submission" date="2019-07" db="EMBL/GenBank/DDBJ databases">
        <title>WGS assembly of Gossypium tomentosum.</title>
        <authorList>
            <person name="Chen Z.J."/>
            <person name="Sreedasyam A."/>
            <person name="Ando A."/>
            <person name="Song Q."/>
            <person name="De L."/>
            <person name="Hulse-Kemp A."/>
            <person name="Ding M."/>
            <person name="Ye W."/>
            <person name="Kirkbride R."/>
            <person name="Jenkins J."/>
            <person name="Plott C."/>
            <person name="Lovell J."/>
            <person name="Lin Y.-M."/>
            <person name="Vaughn R."/>
            <person name="Liu B."/>
            <person name="Li W."/>
            <person name="Simpson S."/>
            <person name="Scheffler B."/>
            <person name="Saski C."/>
            <person name="Grover C."/>
            <person name="Hu G."/>
            <person name="Conover J."/>
            <person name="Carlson J."/>
            <person name="Shu S."/>
            <person name="Boston L."/>
            <person name="Williams M."/>
            <person name="Peterson D."/>
            <person name="Mcgee K."/>
            <person name="Jones D."/>
            <person name="Wendel J."/>
            <person name="Stelly D."/>
            <person name="Grimwood J."/>
            <person name="Schmutz J."/>
        </authorList>
    </citation>
    <scope>NUCLEOTIDE SEQUENCE [LARGE SCALE GENOMIC DNA]</scope>
    <source>
        <strain evidence="2">7179.01</strain>
    </source>
</reference>
<gene>
    <name evidence="2" type="ORF">ES332_D13G209600v1</name>
</gene>
<dbReference type="Proteomes" id="UP000322667">
    <property type="component" value="Chromosome D13"/>
</dbReference>
<dbReference type="AlphaFoldDB" id="A0A5D2I199"/>
<sequence length="78" mass="8777">MASEAPSWADHWGFEGIDGSNKSQGQCGFPKAKTMAFMGAKKLERGASKAIKWVKNKSQKKKTPNEYTNIYRNIVFSY</sequence>
<dbReference type="EMBL" id="CM017635">
    <property type="protein sequence ID" value="TYH35679.1"/>
    <property type="molecule type" value="Genomic_DNA"/>
</dbReference>
<organism evidence="2 3">
    <name type="scientific">Gossypium tomentosum</name>
    <name type="common">Hawaiian cotton</name>
    <name type="synonym">Gossypium sandvicense</name>
    <dbReference type="NCBI Taxonomy" id="34277"/>
    <lineage>
        <taxon>Eukaryota</taxon>
        <taxon>Viridiplantae</taxon>
        <taxon>Streptophyta</taxon>
        <taxon>Embryophyta</taxon>
        <taxon>Tracheophyta</taxon>
        <taxon>Spermatophyta</taxon>
        <taxon>Magnoliopsida</taxon>
        <taxon>eudicotyledons</taxon>
        <taxon>Gunneridae</taxon>
        <taxon>Pentapetalae</taxon>
        <taxon>rosids</taxon>
        <taxon>malvids</taxon>
        <taxon>Malvales</taxon>
        <taxon>Malvaceae</taxon>
        <taxon>Malvoideae</taxon>
        <taxon>Gossypium</taxon>
    </lineage>
</organism>
<protein>
    <submittedName>
        <fullName evidence="2">Uncharacterized protein</fullName>
    </submittedName>
</protein>
<feature type="region of interest" description="Disordered" evidence="1">
    <location>
        <begin position="1"/>
        <end position="27"/>
    </location>
</feature>
<evidence type="ECO:0000313" key="3">
    <source>
        <dbReference type="Proteomes" id="UP000322667"/>
    </source>
</evidence>
<proteinExistence type="predicted"/>
<name>A0A5D2I199_GOSTO</name>